<evidence type="ECO:0000256" key="4">
    <source>
        <dbReference type="PIRSR" id="PIRSR006356-1"/>
    </source>
</evidence>
<feature type="active site" description="Amidino-cysteine intermediate" evidence="3 4">
    <location>
        <position position="402"/>
    </location>
</feature>
<gene>
    <name evidence="3" type="primary">arcA</name>
    <name evidence="5" type="ORF">FGD71_026560</name>
</gene>
<dbReference type="EC" id="3.5.3.6" evidence="3"/>
<comment type="caution">
    <text evidence="5">The sequence shown here is derived from an EMBL/GenBank/DDBJ whole genome shotgun (WGS) entry which is preliminary data.</text>
</comment>
<sequence length="412" mass="45363">MFHVNSEVGALKQVVLHEPGLDLERLTPGNKDELLFDDVVWVSRAREEHQAFQQLLRDRGVTVHLLRDLLAETVKGEEAVVFVLDRILDDRQPHLGAALGRITERVLTAMGPDELATHLLGGLNKRELVEALGERPHGGRSLGLDLLADDDFILPPLPNSLFTRDTSCWVYDGVSVNPMMKAGRKRETVNYETIYNFHPMFAENGGAHRWIDGEAMAPASIEGGDVEVIGNGTVVVGLGERTTPAGVEILARCLFQAGSARRVIAVELPKARALMHLDTVMTMVDRDAFTLFAGLDRRALRSWTLTPGTGQVPDVTENKDFFAEIGAALGLDTVRVLQTEQDSYRSEREQWNDGCNLLAVAPGSVIAYEVNENSNRMLEENGIEVLRIRGDQLGRGRGGPRCMSCPVERDAA</sequence>
<protein>
    <recommendedName>
        <fullName evidence="3">Arginine deiminase</fullName>
        <shortName evidence="3">ADI</shortName>
        <ecNumber evidence="3">3.5.3.6</ecNumber>
    </recommendedName>
    <alternativeName>
        <fullName evidence="3">Arginine dihydrolase</fullName>
        <shortName evidence="3">AD</shortName>
    </alternativeName>
</protein>
<organism evidence="5 6">
    <name type="scientific">Streptomyces sporangiiformans</name>
    <dbReference type="NCBI Taxonomy" id="2315329"/>
    <lineage>
        <taxon>Bacteria</taxon>
        <taxon>Bacillati</taxon>
        <taxon>Actinomycetota</taxon>
        <taxon>Actinomycetes</taxon>
        <taxon>Kitasatosporales</taxon>
        <taxon>Streptomycetaceae</taxon>
        <taxon>Streptomyces</taxon>
    </lineage>
</organism>
<dbReference type="GO" id="GO:0016990">
    <property type="term" value="F:arginine deiminase activity"/>
    <property type="evidence" value="ECO:0007669"/>
    <property type="project" value="UniProtKB-UniRule"/>
</dbReference>
<name>A0A505D9I8_9ACTN</name>
<dbReference type="PIRSF" id="PIRSF006356">
    <property type="entry name" value="Arg_deiminase"/>
    <property type="match status" value="1"/>
</dbReference>
<evidence type="ECO:0000313" key="6">
    <source>
        <dbReference type="Proteomes" id="UP000317378"/>
    </source>
</evidence>
<dbReference type="PANTHER" id="PTHR47271:SF2">
    <property type="entry name" value="ARGININE DEIMINASE"/>
    <property type="match status" value="1"/>
</dbReference>
<proteinExistence type="inferred from homology"/>
<dbReference type="AlphaFoldDB" id="A0A505D9I8"/>
<evidence type="ECO:0000256" key="1">
    <source>
        <dbReference type="ARBA" id="ARBA00010206"/>
    </source>
</evidence>
<dbReference type="Gene3D" id="3.75.10.10">
    <property type="entry name" value="L-arginine/glycine Amidinotransferase, Chain A"/>
    <property type="match status" value="1"/>
</dbReference>
<evidence type="ECO:0000313" key="5">
    <source>
        <dbReference type="EMBL" id="TPQ19320.1"/>
    </source>
</evidence>
<dbReference type="GO" id="GO:0019546">
    <property type="term" value="P:L-arginine deiminase pathway"/>
    <property type="evidence" value="ECO:0007669"/>
    <property type="project" value="TreeGrafter"/>
</dbReference>
<keyword evidence="6" id="KW-1185">Reference proteome</keyword>
<keyword evidence="3" id="KW-0963">Cytoplasm</keyword>
<dbReference type="Gene3D" id="1.10.3930.10">
    <property type="entry name" value="Arginine deiminase"/>
    <property type="match status" value="1"/>
</dbReference>
<comment type="similarity">
    <text evidence="1 3">Belongs to the arginine deiminase family.</text>
</comment>
<comment type="pathway">
    <text evidence="3">Amino-acid degradation; L-arginine degradation via ADI pathway; carbamoyl phosphate from L-arginine: step 1/2.</text>
</comment>
<evidence type="ECO:0000256" key="3">
    <source>
        <dbReference type="HAMAP-Rule" id="MF_00242"/>
    </source>
</evidence>
<dbReference type="Proteomes" id="UP000317378">
    <property type="component" value="Unassembled WGS sequence"/>
</dbReference>
<keyword evidence="2 3" id="KW-0378">Hydrolase</keyword>
<keyword evidence="3" id="KW-0056">Arginine metabolism</keyword>
<dbReference type="EMBL" id="VCHX02000161">
    <property type="protein sequence ID" value="TPQ19320.1"/>
    <property type="molecule type" value="Genomic_DNA"/>
</dbReference>
<dbReference type="Pfam" id="PF02274">
    <property type="entry name" value="ADI"/>
    <property type="match status" value="1"/>
</dbReference>
<dbReference type="RefSeq" id="WP_119103043.1">
    <property type="nucleotide sequence ID" value="NZ_QXMJ01000161.1"/>
</dbReference>
<dbReference type="PANTHER" id="PTHR47271">
    <property type="entry name" value="ARGININE DEIMINASE"/>
    <property type="match status" value="1"/>
</dbReference>
<dbReference type="NCBIfam" id="NF002381">
    <property type="entry name" value="PRK01388.1"/>
    <property type="match status" value="1"/>
</dbReference>
<comment type="subcellular location">
    <subcellularLocation>
        <location evidence="3">Cytoplasm</location>
    </subcellularLocation>
</comment>
<dbReference type="GO" id="GO:0005737">
    <property type="term" value="C:cytoplasm"/>
    <property type="evidence" value="ECO:0007669"/>
    <property type="project" value="UniProtKB-SubCell"/>
</dbReference>
<reference evidence="5 6" key="1">
    <citation type="submission" date="2019-06" db="EMBL/GenBank/DDBJ databases">
        <title>Streptomyces sporangiiformans sp. nov., a novel actinomycete isolated from soil in Mount Song.</title>
        <authorList>
            <person name="Han L."/>
        </authorList>
    </citation>
    <scope>NUCLEOTIDE SEQUENCE [LARGE SCALE GENOMIC DNA]</scope>
    <source>
        <strain evidence="5 6">NEAU-SSA 1</strain>
    </source>
</reference>
<dbReference type="HAMAP" id="MF_00242">
    <property type="entry name" value="Arg_deiminase"/>
    <property type="match status" value="1"/>
</dbReference>
<comment type="catalytic activity">
    <reaction evidence="3">
        <text>L-arginine + H2O = L-citrulline + NH4(+)</text>
        <dbReference type="Rhea" id="RHEA:19597"/>
        <dbReference type="ChEBI" id="CHEBI:15377"/>
        <dbReference type="ChEBI" id="CHEBI:28938"/>
        <dbReference type="ChEBI" id="CHEBI:32682"/>
        <dbReference type="ChEBI" id="CHEBI:57743"/>
        <dbReference type="EC" id="3.5.3.6"/>
    </reaction>
</comment>
<evidence type="ECO:0000256" key="2">
    <source>
        <dbReference type="ARBA" id="ARBA00022801"/>
    </source>
</evidence>
<dbReference type="UniPathway" id="UPA00254">
    <property type="reaction ID" value="UER00364"/>
</dbReference>
<dbReference type="OrthoDB" id="9807502at2"/>
<dbReference type="InterPro" id="IPR003876">
    <property type="entry name" value="Arg_deiminase"/>
</dbReference>
<dbReference type="SUPFAM" id="SSF55909">
    <property type="entry name" value="Pentein"/>
    <property type="match status" value="1"/>
</dbReference>
<accession>A0A505D9I8</accession>
<dbReference type="PRINTS" id="PR01466">
    <property type="entry name" value="ARGDEIMINASE"/>
</dbReference>